<comment type="subcellular location">
    <subcellularLocation>
        <location evidence="1">Cell envelope</location>
    </subcellularLocation>
</comment>
<dbReference type="Gene3D" id="2.40.420.20">
    <property type="match status" value="1"/>
</dbReference>
<dbReference type="GO" id="GO:0030313">
    <property type="term" value="C:cell envelope"/>
    <property type="evidence" value="ECO:0007669"/>
    <property type="project" value="UniProtKB-SubCell"/>
</dbReference>
<feature type="domain" description="Multidrug resistance protein MdtA-like alpha-helical hairpin" evidence="5">
    <location>
        <begin position="106"/>
        <end position="173"/>
    </location>
</feature>
<organism evidence="9 10">
    <name type="scientific">Paraburkholderia ultramafica</name>
    <dbReference type="NCBI Taxonomy" id="1544867"/>
    <lineage>
        <taxon>Bacteria</taxon>
        <taxon>Pseudomonadati</taxon>
        <taxon>Pseudomonadota</taxon>
        <taxon>Betaproteobacteria</taxon>
        <taxon>Burkholderiales</taxon>
        <taxon>Burkholderiaceae</taxon>
        <taxon>Paraburkholderia</taxon>
    </lineage>
</organism>
<name>A0A6S7B4Z9_9BURK</name>
<evidence type="ECO:0000256" key="2">
    <source>
        <dbReference type="ARBA" id="ARBA00009477"/>
    </source>
</evidence>
<dbReference type="GO" id="GO:0005886">
    <property type="term" value="C:plasma membrane"/>
    <property type="evidence" value="ECO:0007669"/>
    <property type="project" value="TreeGrafter"/>
</dbReference>
<dbReference type="Gene3D" id="2.40.30.170">
    <property type="match status" value="1"/>
</dbReference>
<dbReference type="GO" id="GO:0022857">
    <property type="term" value="F:transmembrane transporter activity"/>
    <property type="evidence" value="ECO:0007669"/>
    <property type="project" value="InterPro"/>
</dbReference>
<dbReference type="InterPro" id="IPR058625">
    <property type="entry name" value="MdtA-like_BSH"/>
</dbReference>
<evidence type="ECO:0000259" key="7">
    <source>
        <dbReference type="Pfam" id="PF25944"/>
    </source>
</evidence>
<dbReference type="InterPro" id="IPR006143">
    <property type="entry name" value="RND_pump_MFP"/>
</dbReference>
<evidence type="ECO:0000256" key="1">
    <source>
        <dbReference type="ARBA" id="ARBA00004196"/>
    </source>
</evidence>
<dbReference type="NCBIfam" id="TIGR01730">
    <property type="entry name" value="RND_mfp"/>
    <property type="match status" value="1"/>
</dbReference>
<dbReference type="InterPro" id="IPR058624">
    <property type="entry name" value="MdtA-like_HH"/>
</dbReference>
<dbReference type="Pfam" id="PF25917">
    <property type="entry name" value="BSH_RND"/>
    <property type="match status" value="1"/>
</dbReference>
<dbReference type="Gene3D" id="2.40.50.100">
    <property type="match status" value="1"/>
</dbReference>
<keyword evidence="10" id="KW-1185">Reference proteome</keyword>
<feature type="signal peptide" evidence="4">
    <location>
        <begin position="1"/>
        <end position="25"/>
    </location>
</feature>
<evidence type="ECO:0000313" key="10">
    <source>
        <dbReference type="Proteomes" id="UP000494365"/>
    </source>
</evidence>
<comment type="similarity">
    <text evidence="2">Belongs to the membrane fusion protein (MFP) (TC 8.A.1) family.</text>
</comment>
<accession>A0A6S7B4Z9</accession>
<sequence length="398" mass="42107">MPCSASSLRSRVVSILIAGLPLVLAACGDRQDAPAVMPPVPVLVETVSSSLVPEVVELPGRIEAVRTAEIRARVDGIVERTLYQEGRDLPANAPLFQIDARDYRAQLQQAQAALTRATAVRDNAASVVERFKPLVARHAVSAQEYDDALATMQQGQASVADAQAAVTLANLRLERCIVRTPIAGRVGRALVTEGALVSAGAATLLAQVNQLTPINAVFAQSNAALLDVEQQIQSGTRKAIDMKHVEVELLLANGQIYGERGFLDFTDLVVEPSTGTQTVRAQFANPSRTLLPGQFVRGRIITAGNQQGIRIPERAVQLDNGVASVALVADDGTVVRRNIGLGEQGEGRWTVRDGLKPGERVIVDGWQKVQPGQRVDARPAPGTAASAATAAAPASATR</sequence>
<dbReference type="AlphaFoldDB" id="A0A6S7B4Z9"/>
<gene>
    <name evidence="9" type="primary">srpA_2</name>
    <name evidence="9" type="ORF">LMG28614_02632</name>
</gene>
<evidence type="ECO:0000256" key="4">
    <source>
        <dbReference type="SAM" id="SignalP"/>
    </source>
</evidence>
<dbReference type="InterPro" id="IPR058626">
    <property type="entry name" value="MdtA-like_b-barrel"/>
</dbReference>
<dbReference type="Pfam" id="PF25967">
    <property type="entry name" value="RND-MFP_C"/>
    <property type="match status" value="1"/>
</dbReference>
<dbReference type="PANTHER" id="PTHR30158:SF24">
    <property type="entry name" value="HLYD FAMILY SECRETION PROTEIN"/>
    <property type="match status" value="1"/>
</dbReference>
<dbReference type="SUPFAM" id="SSF111369">
    <property type="entry name" value="HlyD-like secretion proteins"/>
    <property type="match status" value="1"/>
</dbReference>
<feature type="domain" description="Multidrug resistance protein MdtA-like beta-barrel" evidence="7">
    <location>
        <begin position="213"/>
        <end position="300"/>
    </location>
</feature>
<dbReference type="Pfam" id="PF25944">
    <property type="entry name" value="Beta-barrel_RND"/>
    <property type="match status" value="1"/>
</dbReference>
<dbReference type="EMBL" id="CADIKK010000010">
    <property type="protein sequence ID" value="CAB3788000.1"/>
    <property type="molecule type" value="Genomic_DNA"/>
</dbReference>
<feature type="compositionally biased region" description="Low complexity" evidence="3">
    <location>
        <begin position="378"/>
        <end position="398"/>
    </location>
</feature>
<keyword evidence="4" id="KW-0732">Signal</keyword>
<dbReference type="Proteomes" id="UP000494365">
    <property type="component" value="Unassembled WGS sequence"/>
</dbReference>
<dbReference type="PANTHER" id="PTHR30158">
    <property type="entry name" value="ACRA/E-RELATED COMPONENT OF DRUG EFFLUX TRANSPORTER"/>
    <property type="match status" value="1"/>
</dbReference>
<evidence type="ECO:0000256" key="3">
    <source>
        <dbReference type="SAM" id="MobiDB-lite"/>
    </source>
</evidence>
<evidence type="ECO:0000313" key="9">
    <source>
        <dbReference type="EMBL" id="CAB3788000.1"/>
    </source>
</evidence>
<reference evidence="9 10" key="1">
    <citation type="submission" date="2020-04" db="EMBL/GenBank/DDBJ databases">
        <authorList>
            <person name="De Canck E."/>
        </authorList>
    </citation>
    <scope>NUCLEOTIDE SEQUENCE [LARGE SCALE GENOMIC DNA]</scope>
    <source>
        <strain evidence="9 10">LMG 28614</strain>
    </source>
</reference>
<proteinExistence type="inferred from homology"/>
<evidence type="ECO:0000259" key="5">
    <source>
        <dbReference type="Pfam" id="PF25876"/>
    </source>
</evidence>
<feature type="domain" description="Multidrug resistance protein MdtA-like C-terminal permuted SH3" evidence="8">
    <location>
        <begin position="309"/>
        <end position="368"/>
    </location>
</feature>
<dbReference type="InterPro" id="IPR058627">
    <property type="entry name" value="MdtA-like_C"/>
</dbReference>
<protein>
    <submittedName>
        <fullName evidence="9">Solvent efflux pump periplasmic linker SrpA</fullName>
    </submittedName>
</protein>
<dbReference type="Gene3D" id="1.10.287.470">
    <property type="entry name" value="Helix hairpin bin"/>
    <property type="match status" value="1"/>
</dbReference>
<feature type="region of interest" description="Disordered" evidence="3">
    <location>
        <begin position="372"/>
        <end position="398"/>
    </location>
</feature>
<evidence type="ECO:0000259" key="8">
    <source>
        <dbReference type="Pfam" id="PF25967"/>
    </source>
</evidence>
<feature type="chain" id="PRO_5028910144" evidence="4">
    <location>
        <begin position="26"/>
        <end position="398"/>
    </location>
</feature>
<evidence type="ECO:0000259" key="6">
    <source>
        <dbReference type="Pfam" id="PF25917"/>
    </source>
</evidence>
<dbReference type="Pfam" id="PF25876">
    <property type="entry name" value="HH_MFP_RND"/>
    <property type="match status" value="1"/>
</dbReference>
<feature type="domain" description="Multidrug resistance protein MdtA-like barrel-sandwich hybrid" evidence="6">
    <location>
        <begin position="66"/>
        <end position="206"/>
    </location>
</feature>
<dbReference type="GO" id="GO:0046677">
    <property type="term" value="P:response to antibiotic"/>
    <property type="evidence" value="ECO:0007669"/>
    <property type="project" value="TreeGrafter"/>
</dbReference>